<reference evidence="6 7" key="1">
    <citation type="submission" date="2017-01" db="EMBL/GenBank/DDBJ databases">
        <authorList>
            <person name="Varghese N."/>
            <person name="Submissions S."/>
        </authorList>
    </citation>
    <scope>NUCLEOTIDE SEQUENCE [LARGE SCALE GENOMIC DNA]</scope>
    <source>
        <strain evidence="6 7">ATCC 23464</strain>
    </source>
</reference>
<dbReference type="Pfam" id="PF01436">
    <property type="entry name" value="NHL"/>
    <property type="match status" value="3"/>
</dbReference>
<dbReference type="Gene3D" id="2.40.10.500">
    <property type="match status" value="1"/>
</dbReference>
<comment type="caution">
    <text evidence="6">The sequence shown here is derived from an EMBL/GenBank/DDBJ whole genome shotgun (WGS) entry which is preliminary data.</text>
</comment>
<dbReference type="InterPro" id="IPR050952">
    <property type="entry name" value="TRIM-NHL_E3_ligases"/>
</dbReference>
<feature type="compositionally biased region" description="Low complexity" evidence="3">
    <location>
        <begin position="668"/>
        <end position="682"/>
    </location>
</feature>
<accession>A0ABY1K5T1</accession>
<feature type="repeat" description="NHL" evidence="2">
    <location>
        <begin position="128"/>
        <end position="162"/>
    </location>
</feature>
<sequence length="1104" mass="114375">MKEKQMKKRVFVVVMSFLLVALPVLQLVAGGNLAFAATETWTDITGSESFGNPSGVAIGSDGNVYVSDYGRAKVKQLSNGSWTDITGSESFNAIVGVAADSNGDVYVTDNSGRKVKKLSNGSWTDITGAGGFSNPVGIAADSNGNVYVTDSLSNKVKKLSNGIWTDITGAAVLSSPFGVAADNDGNVYVTNYNSNTIKKLSNGSWTDITGAGSFLSPFGVAVDSAGNVYVADSGNNKIKKLSNGSWMDITGAGSFSSPWGVIVDSSGNVYVTESGGKKIKKLSSPVINSVSVSPSSPSVVQGGSQQLTATVNAGEGAATTVTWSSSDVTNKVAVDSTGKVTVAADTAMEDYTIKATSTVDSSKTATATITVTAALTYTIAAITNPTLTALTQGYQSGTQETKNIEVTNTGTGNLPNLKVEVSGTNADDFAITQTSATLNSGAPATSFTVTANDGLAAGTYTATITISADNMIPVTLTVTQAVNLPDAPANPQNLVAVGEDRQVTLTWDTVTGATYYNIYMATASGQFSDDLVATVTHTTYNVQNLINGTAYYFMVKAGNLGGMSAESNQASVTPATVPAAPTNISAVAGNGQATVTFTAPADNGGSAVTGYEVTSSPGNVVVTGAVSPITLTGLTNGTSYTFTVKAINGIGKSVSSAESNAVIPRAESSSSSSTPSAPVTPTIPENTKTIVDIIVNGKVEGAGTATSTKRNGQTVTTVVVDQNMLSDKIAAEGQNVVITIAVKAKSDVVVVELNGQMVKKMESQQAVLEIKTDRATYRIPAQQLNMNAISGQVGKSVALQDIKVQIEIAATTADVLKMLENAAAKGEFTLVAPPMSFTVRGIYGDKTIEVSKFNAYVERTIAISDGVDPNMSTTGVVVEPDGNIRHVPTKIVVVDGKYFAKVNSLTNSTYLVIRRYPVNFADVAQHWSKDMVNDMASRMVVNGVDATHYNPDAAITRAEFAAIIVRALGLAESGKTSAFRDVKSGDWYVGAVAEAQEYGIIQGYEDGAFHPSDTITRQEAMAVIARAMKWTGLHASVNGAEAESALASFTDGSAVDAWAKPEVAAAVKNGLVKGSDIGLKPTNPITRAEVANMIQKLLQKSGLI</sequence>
<dbReference type="SUPFAM" id="SSF49265">
    <property type="entry name" value="Fibronectin type III"/>
    <property type="match status" value="2"/>
</dbReference>
<dbReference type="SMART" id="SM00635">
    <property type="entry name" value="BID_2"/>
    <property type="match status" value="1"/>
</dbReference>
<dbReference type="InterPro" id="IPR013783">
    <property type="entry name" value="Ig-like_fold"/>
</dbReference>
<dbReference type="InterPro" id="IPR003343">
    <property type="entry name" value="Big_2"/>
</dbReference>
<name>A0ABY1K5T1_9BACL</name>
<evidence type="ECO:0000259" key="4">
    <source>
        <dbReference type="PROSITE" id="PS50853"/>
    </source>
</evidence>
<feature type="domain" description="SLH" evidence="5">
    <location>
        <begin position="915"/>
        <end position="974"/>
    </location>
</feature>
<gene>
    <name evidence="6" type="ORF">SAMN05421578_11081</name>
</gene>
<dbReference type="InterPro" id="IPR001119">
    <property type="entry name" value="SLH_dom"/>
</dbReference>
<feature type="region of interest" description="Disordered" evidence="3">
    <location>
        <begin position="665"/>
        <end position="684"/>
    </location>
</feature>
<evidence type="ECO:0000256" key="2">
    <source>
        <dbReference type="PROSITE-ProRule" id="PRU00504"/>
    </source>
</evidence>
<dbReference type="Gene3D" id="2.60.40.10">
    <property type="entry name" value="Immunoglobulins"/>
    <property type="match status" value="2"/>
</dbReference>
<evidence type="ECO:0000256" key="1">
    <source>
        <dbReference type="ARBA" id="ARBA00022737"/>
    </source>
</evidence>
<keyword evidence="1" id="KW-0677">Repeat</keyword>
<dbReference type="Pfam" id="PF00395">
    <property type="entry name" value="SLH"/>
    <property type="match status" value="3"/>
</dbReference>
<dbReference type="Gene3D" id="2.60.40.1080">
    <property type="match status" value="1"/>
</dbReference>
<evidence type="ECO:0000259" key="5">
    <source>
        <dbReference type="PROSITE" id="PS51272"/>
    </source>
</evidence>
<dbReference type="PROSITE" id="PS50853">
    <property type="entry name" value="FN3"/>
    <property type="match status" value="2"/>
</dbReference>
<dbReference type="InterPro" id="IPR011042">
    <property type="entry name" value="6-blade_b-propeller_TolB-like"/>
</dbReference>
<dbReference type="SUPFAM" id="SSF63829">
    <property type="entry name" value="Calcium-dependent phosphotriesterase"/>
    <property type="match status" value="1"/>
</dbReference>
<dbReference type="PANTHER" id="PTHR24104">
    <property type="entry name" value="E3 UBIQUITIN-PROTEIN LIGASE NHLRC1-RELATED"/>
    <property type="match status" value="1"/>
</dbReference>
<dbReference type="SMART" id="SM00060">
    <property type="entry name" value="FN3"/>
    <property type="match status" value="2"/>
</dbReference>
<feature type="domain" description="SLH" evidence="5">
    <location>
        <begin position="1046"/>
        <end position="1104"/>
    </location>
</feature>
<feature type="repeat" description="NHL" evidence="2">
    <location>
        <begin position="173"/>
        <end position="203"/>
    </location>
</feature>
<dbReference type="EMBL" id="FTNK01000010">
    <property type="protein sequence ID" value="SIR29529.1"/>
    <property type="molecule type" value="Genomic_DNA"/>
</dbReference>
<dbReference type="PROSITE" id="PS51125">
    <property type="entry name" value="NHL"/>
    <property type="match status" value="6"/>
</dbReference>
<evidence type="ECO:0000256" key="3">
    <source>
        <dbReference type="SAM" id="MobiDB-lite"/>
    </source>
</evidence>
<feature type="repeat" description="NHL" evidence="2">
    <location>
        <begin position="251"/>
        <end position="285"/>
    </location>
</feature>
<dbReference type="InterPro" id="IPR036116">
    <property type="entry name" value="FN3_sf"/>
</dbReference>
<dbReference type="Gene3D" id="2.120.10.30">
    <property type="entry name" value="TolB, C-terminal domain"/>
    <property type="match status" value="1"/>
</dbReference>
<evidence type="ECO:0000313" key="6">
    <source>
        <dbReference type="EMBL" id="SIR29529.1"/>
    </source>
</evidence>
<dbReference type="InterPro" id="IPR003961">
    <property type="entry name" value="FN3_dom"/>
</dbReference>
<feature type="repeat" description="NHL" evidence="2">
    <location>
        <begin position="52"/>
        <end position="80"/>
    </location>
</feature>
<dbReference type="Pfam" id="PF00041">
    <property type="entry name" value="fn3"/>
    <property type="match status" value="2"/>
</dbReference>
<dbReference type="CDD" id="cd00063">
    <property type="entry name" value="FN3"/>
    <property type="match status" value="2"/>
</dbReference>
<keyword evidence="7" id="KW-1185">Reference proteome</keyword>
<dbReference type="PROSITE" id="PS51272">
    <property type="entry name" value="SLH"/>
    <property type="match status" value="3"/>
</dbReference>
<dbReference type="Proteomes" id="UP000186666">
    <property type="component" value="Unassembled WGS sequence"/>
</dbReference>
<evidence type="ECO:0000313" key="7">
    <source>
        <dbReference type="Proteomes" id="UP000186666"/>
    </source>
</evidence>
<dbReference type="PANTHER" id="PTHR24104:SF25">
    <property type="entry name" value="PROTEIN LIN-41"/>
    <property type="match status" value="1"/>
</dbReference>
<protein>
    <submittedName>
        <fullName evidence="6">NHL repeat-containing protein</fullName>
    </submittedName>
</protein>
<dbReference type="InterPro" id="IPR001258">
    <property type="entry name" value="NHL_repeat"/>
</dbReference>
<organism evidence="6 7">
    <name type="scientific">Paenibacillus macquariensis</name>
    <dbReference type="NCBI Taxonomy" id="948756"/>
    <lineage>
        <taxon>Bacteria</taxon>
        <taxon>Bacillati</taxon>
        <taxon>Bacillota</taxon>
        <taxon>Bacilli</taxon>
        <taxon>Bacillales</taxon>
        <taxon>Paenibacillaceae</taxon>
        <taxon>Paenibacillus</taxon>
    </lineage>
</organism>
<feature type="repeat" description="NHL" evidence="2">
    <location>
        <begin position="210"/>
        <end position="244"/>
    </location>
</feature>
<dbReference type="Pfam" id="PF02368">
    <property type="entry name" value="Big_2"/>
    <property type="match status" value="1"/>
</dbReference>
<feature type="domain" description="Fibronectin type-III" evidence="4">
    <location>
        <begin position="487"/>
        <end position="576"/>
    </location>
</feature>
<feature type="domain" description="SLH" evidence="5">
    <location>
        <begin position="975"/>
        <end position="1038"/>
    </location>
</feature>
<feature type="domain" description="Fibronectin type-III" evidence="4">
    <location>
        <begin position="577"/>
        <end position="666"/>
    </location>
</feature>
<feature type="repeat" description="NHL" evidence="2">
    <location>
        <begin position="91"/>
        <end position="121"/>
    </location>
</feature>
<proteinExistence type="predicted"/>